<protein>
    <submittedName>
        <fullName evidence="2">Uncharacterized protein</fullName>
    </submittedName>
</protein>
<sequence>TLENEGINPKQPIIDNKRVNNDYFEAEEEEEEDNSHISELSDTNIEELEQEGPLQAQGIETGIEHP</sequence>
<proteinExistence type="predicted"/>
<reference evidence="2" key="1">
    <citation type="journal article" date="2014" name="Front. Microbiol.">
        <title>High frequency of phylogenetically diverse reductive dehalogenase-homologous genes in deep subseafloor sedimentary metagenomes.</title>
        <authorList>
            <person name="Kawai M."/>
            <person name="Futagami T."/>
            <person name="Toyoda A."/>
            <person name="Takaki Y."/>
            <person name="Nishi S."/>
            <person name="Hori S."/>
            <person name="Arai W."/>
            <person name="Tsubouchi T."/>
            <person name="Morono Y."/>
            <person name="Uchiyama I."/>
            <person name="Ito T."/>
            <person name="Fujiyama A."/>
            <person name="Inagaki F."/>
            <person name="Takami H."/>
        </authorList>
    </citation>
    <scope>NUCLEOTIDE SEQUENCE</scope>
    <source>
        <strain evidence="2">Expedition CK06-06</strain>
    </source>
</reference>
<name>X1F1T2_9ZZZZ</name>
<feature type="region of interest" description="Disordered" evidence="1">
    <location>
        <begin position="1"/>
        <end position="20"/>
    </location>
</feature>
<organism evidence="2">
    <name type="scientific">marine sediment metagenome</name>
    <dbReference type="NCBI Taxonomy" id="412755"/>
    <lineage>
        <taxon>unclassified sequences</taxon>
        <taxon>metagenomes</taxon>
        <taxon>ecological metagenomes</taxon>
    </lineage>
</organism>
<gene>
    <name evidence="2" type="ORF">S01H4_56567</name>
</gene>
<dbReference type="EMBL" id="BART01032791">
    <property type="protein sequence ID" value="GAH14783.1"/>
    <property type="molecule type" value="Genomic_DNA"/>
</dbReference>
<evidence type="ECO:0000256" key="1">
    <source>
        <dbReference type="SAM" id="MobiDB-lite"/>
    </source>
</evidence>
<comment type="caution">
    <text evidence="2">The sequence shown here is derived from an EMBL/GenBank/DDBJ whole genome shotgun (WGS) entry which is preliminary data.</text>
</comment>
<dbReference type="AlphaFoldDB" id="X1F1T2"/>
<evidence type="ECO:0000313" key="2">
    <source>
        <dbReference type="EMBL" id="GAH14783.1"/>
    </source>
</evidence>
<feature type="non-terminal residue" evidence="2">
    <location>
        <position position="1"/>
    </location>
</feature>
<accession>X1F1T2</accession>